<dbReference type="InParanoid" id="J0WUR8"/>
<keyword evidence="2" id="KW-1133">Transmembrane helix</keyword>
<feature type="transmembrane region" description="Helical" evidence="2">
    <location>
        <begin position="172"/>
        <end position="191"/>
    </location>
</feature>
<reference evidence="5" key="1">
    <citation type="journal article" date="2012" name="Science">
        <title>The Paleozoic origin of enzymatic lignin decomposition reconstructed from 31 fungal genomes.</title>
        <authorList>
            <person name="Floudas D."/>
            <person name="Binder M."/>
            <person name="Riley R."/>
            <person name="Barry K."/>
            <person name="Blanchette R.A."/>
            <person name="Henrissat B."/>
            <person name="Martinez A.T."/>
            <person name="Otillar R."/>
            <person name="Spatafora J.W."/>
            <person name="Yadav J.S."/>
            <person name="Aerts A."/>
            <person name="Benoit I."/>
            <person name="Boyd A."/>
            <person name="Carlson A."/>
            <person name="Copeland A."/>
            <person name="Coutinho P.M."/>
            <person name="de Vries R.P."/>
            <person name="Ferreira P."/>
            <person name="Findley K."/>
            <person name="Foster B."/>
            <person name="Gaskell J."/>
            <person name="Glotzer D."/>
            <person name="Gorecki P."/>
            <person name="Heitman J."/>
            <person name="Hesse C."/>
            <person name="Hori C."/>
            <person name="Igarashi K."/>
            <person name="Jurgens J.A."/>
            <person name="Kallen N."/>
            <person name="Kersten P."/>
            <person name="Kohler A."/>
            <person name="Kuees U."/>
            <person name="Kumar T.K.A."/>
            <person name="Kuo A."/>
            <person name="LaButti K."/>
            <person name="Larrondo L.F."/>
            <person name="Lindquist E."/>
            <person name="Ling A."/>
            <person name="Lombard V."/>
            <person name="Lucas S."/>
            <person name="Lundell T."/>
            <person name="Martin R."/>
            <person name="McLaughlin D.J."/>
            <person name="Morgenstern I."/>
            <person name="Morin E."/>
            <person name="Murat C."/>
            <person name="Nagy L.G."/>
            <person name="Nolan M."/>
            <person name="Ohm R.A."/>
            <person name="Patyshakuliyeva A."/>
            <person name="Rokas A."/>
            <person name="Ruiz-Duenas F.J."/>
            <person name="Sabat G."/>
            <person name="Salamov A."/>
            <person name="Samejima M."/>
            <person name="Schmutz J."/>
            <person name="Slot J.C."/>
            <person name="St John F."/>
            <person name="Stenlid J."/>
            <person name="Sun H."/>
            <person name="Sun S."/>
            <person name="Syed K."/>
            <person name="Tsang A."/>
            <person name="Wiebenga A."/>
            <person name="Young D."/>
            <person name="Pisabarro A."/>
            <person name="Eastwood D.C."/>
            <person name="Martin F."/>
            <person name="Cullen D."/>
            <person name="Grigoriev I.V."/>
            <person name="Hibbett D.S."/>
        </authorList>
    </citation>
    <scope>NUCLEOTIDE SEQUENCE [LARGE SCALE GENOMIC DNA]</scope>
    <source>
        <strain evidence="5">TFB10046</strain>
    </source>
</reference>
<organism evidence="4 5">
    <name type="scientific">Auricularia subglabra (strain TFB-10046 / SS5)</name>
    <name type="common">White-rot fungus</name>
    <name type="synonym">Auricularia delicata (strain TFB10046)</name>
    <dbReference type="NCBI Taxonomy" id="717982"/>
    <lineage>
        <taxon>Eukaryota</taxon>
        <taxon>Fungi</taxon>
        <taxon>Dikarya</taxon>
        <taxon>Basidiomycota</taxon>
        <taxon>Agaricomycotina</taxon>
        <taxon>Agaricomycetes</taxon>
        <taxon>Auriculariales</taxon>
        <taxon>Auriculariaceae</taxon>
        <taxon>Auricularia</taxon>
    </lineage>
</organism>
<dbReference type="OMA" id="IAWIEST"/>
<protein>
    <recommendedName>
        <fullName evidence="3">DUF6533 domain-containing protein</fullName>
    </recommendedName>
</protein>
<dbReference type="Pfam" id="PF20151">
    <property type="entry name" value="DUF6533"/>
    <property type="match status" value="1"/>
</dbReference>
<accession>J0WUR8</accession>
<feature type="compositionally biased region" description="Low complexity" evidence="1">
    <location>
        <begin position="368"/>
        <end position="389"/>
    </location>
</feature>
<gene>
    <name evidence="4" type="ORF">AURDEDRAFT_117065</name>
</gene>
<feature type="region of interest" description="Disordered" evidence="1">
    <location>
        <begin position="357"/>
        <end position="406"/>
    </location>
</feature>
<evidence type="ECO:0000259" key="3">
    <source>
        <dbReference type="Pfam" id="PF20151"/>
    </source>
</evidence>
<feature type="region of interest" description="Disordered" evidence="1">
    <location>
        <begin position="290"/>
        <end position="321"/>
    </location>
</feature>
<feature type="domain" description="DUF6533" evidence="3">
    <location>
        <begin position="22"/>
        <end position="66"/>
    </location>
</feature>
<evidence type="ECO:0000256" key="2">
    <source>
        <dbReference type="SAM" id="Phobius"/>
    </source>
</evidence>
<dbReference type="EMBL" id="JH687859">
    <property type="protein sequence ID" value="EJD36519.1"/>
    <property type="molecule type" value="Genomic_DNA"/>
</dbReference>
<evidence type="ECO:0000313" key="5">
    <source>
        <dbReference type="Proteomes" id="UP000006514"/>
    </source>
</evidence>
<dbReference type="InterPro" id="IPR045340">
    <property type="entry name" value="DUF6533"/>
</dbReference>
<keyword evidence="5" id="KW-1185">Reference proteome</keyword>
<feature type="transmembrane region" description="Helical" evidence="2">
    <location>
        <begin position="125"/>
        <end position="146"/>
    </location>
</feature>
<name>J0WUR8_AURST</name>
<feature type="transmembrane region" description="Helical" evidence="2">
    <location>
        <begin position="242"/>
        <end position="262"/>
    </location>
</feature>
<dbReference type="KEGG" id="adl:AURDEDRAFT_117065"/>
<keyword evidence="2" id="KW-0812">Transmembrane</keyword>
<feature type="compositionally biased region" description="Low complexity" evidence="1">
    <location>
        <begin position="296"/>
        <end position="309"/>
    </location>
</feature>
<feature type="compositionally biased region" description="Polar residues" evidence="1">
    <location>
        <begin position="390"/>
        <end position="406"/>
    </location>
</feature>
<keyword evidence="2" id="KW-0472">Membrane</keyword>
<evidence type="ECO:0000256" key="1">
    <source>
        <dbReference type="SAM" id="MobiDB-lite"/>
    </source>
</evidence>
<feature type="transmembrane region" description="Helical" evidence="2">
    <location>
        <begin position="212"/>
        <end position="236"/>
    </location>
</feature>
<dbReference type="AlphaFoldDB" id="J0WUR8"/>
<evidence type="ECO:0000313" key="4">
    <source>
        <dbReference type="EMBL" id="EJD36519.1"/>
    </source>
</evidence>
<proteinExistence type="predicted"/>
<dbReference type="Proteomes" id="UP000006514">
    <property type="component" value="Unassembled WGS sequence"/>
</dbReference>
<sequence>MSSSLDVDAQLQILQNARAASYLLLAFFVWGVYDHASSLDEEIAWIESTRLRRSKIVYLTNRYTFLASFSVRVATVFIREPDFDSVCRPATAFLLGSNILLHTITNVSLSLRLHALYEEERFIKLSLVTAIVLYVALSIIVVPLTWKNGILPWPKLAPGLPTGCLLVPPHKFWTAFILDFIFEAAVFGLTARRILQWKRGFARDTDTPLMTHMLNAGLGYFAAIGCTLIFATVVSFTRWNAVFGGTGFTVAVTSVASSRMLLALRMKVENPPQVDLASIELVTTRFFASPPPPSPRGSYIISPPRTSLSPTPPRVVSPTPFRSFSSARARALRPSPLRTMSPPLDAAYARVALASPSSASPVYRIADSPSSSTPSPGSSGASPSPRGVSFASQALVASSSKARLSP</sequence>
<dbReference type="OrthoDB" id="2638860at2759"/>